<evidence type="ECO:0008006" key="3">
    <source>
        <dbReference type="Google" id="ProtNLM"/>
    </source>
</evidence>
<organism evidence="1 2">
    <name type="scientific">Paracoccus broussonetiae subsp. drimophilus</name>
    <dbReference type="NCBI Taxonomy" id="3373869"/>
    <lineage>
        <taxon>Bacteria</taxon>
        <taxon>Pseudomonadati</taxon>
        <taxon>Pseudomonadota</taxon>
        <taxon>Alphaproteobacteria</taxon>
        <taxon>Rhodobacterales</taxon>
        <taxon>Paracoccaceae</taxon>
        <taxon>Paracoccus</taxon>
        <taxon>Paracoccus broussonetiae</taxon>
    </lineage>
</organism>
<accession>A0ABW7LIQ9</accession>
<name>A0ABW7LIQ9_9RHOB</name>
<dbReference type="Proteomes" id="UP001609376">
    <property type="component" value="Unassembled WGS sequence"/>
</dbReference>
<comment type="caution">
    <text evidence="1">The sequence shown here is derived from an EMBL/GenBank/DDBJ whole genome shotgun (WGS) entry which is preliminary data.</text>
</comment>
<evidence type="ECO:0000313" key="2">
    <source>
        <dbReference type="Proteomes" id="UP001609376"/>
    </source>
</evidence>
<gene>
    <name evidence="1" type="ORF">ACHFJ0_05100</name>
</gene>
<dbReference type="EMBL" id="JBIMPR010000003">
    <property type="protein sequence ID" value="MFH5773608.1"/>
    <property type="molecule type" value="Genomic_DNA"/>
</dbReference>
<keyword evidence="2" id="KW-1185">Reference proteome</keyword>
<dbReference type="RefSeq" id="WP_395132467.1">
    <property type="nucleotide sequence ID" value="NZ_JBIMPR010000003.1"/>
</dbReference>
<sequence>MAIFTWIATTAWWASVTAAIGSTVADAVIALGQSATWSLAASALARPSVSRQQVLATLSQTDAPRIRCYGKNLLGGQRAFFEAQDDHLHQIIVIHQGELDGLIQIWKDGEPIATDPPPAGIDGGGRIDRYTFAGFRDGSGVGGDYHGVFDSDGLGWNDIHEAFPTLWTAAHKLQNQATMYVVLGDPSDEDFVKYFPKGPNTQIQAEVRGALVRNNANAWVYSENAGLIIRDFMTHADGWAISLGKLDTTSWANFADMCAEQFSTGSGTEARYRLCGFYTLDDELKATTARMLATCDGQIYETAEGRVGILGGSWSTPDVTITADDILSLEMQDGFDPFNSYNVLKGTFVSGAHSYQPTEVAELRDEASIAKLGERVETFDADMVPSSRQLKALMRIKKAKDQREFVGTVRTNLVGMKARFPKGDGLHTIRIVASEFGINGVFEVTSHVFSIPDGFCEIGIASIVNPYGASEDDNAPVGPGSGDLGKPDHTVNPPTGGAITQVVVSVSGTVQGVKLALIVDAPGRDSLKLQAQVAQGNHGANSTTAAWVEMAVAGYRAETGILDDVTQYTVRYRWRGRSDWIKIGPITTVANPVTPAAPTSFSAVAAGPTVSLDWINAPTNYFRTRIYRNTVNNFGTATLITPNGVAGNAGQVSGYDDTPGGTGVRYYWAATVNASLVQSTPAGPQSVTL</sequence>
<proteinExistence type="predicted"/>
<reference evidence="1 2" key="1">
    <citation type="submission" date="2024-10" db="EMBL/GenBank/DDBJ databases">
        <title>Paracoccus drimophilus sp. nov., a novel bacterium from corn roots in Hunan.</title>
        <authorList>
            <person name="Li X."/>
        </authorList>
    </citation>
    <scope>NUCLEOTIDE SEQUENCE [LARGE SCALE GENOMIC DNA]</scope>
    <source>
        <strain evidence="1 2">NGMCC 1.201697</strain>
    </source>
</reference>
<protein>
    <recommendedName>
        <fullName evidence="3">Tip attachment protein J domain-containing protein</fullName>
    </recommendedName>
</protein>
<evidence type="ECO:0000313" key="1">
    <source>
        <dbReference type="EMBL" id="MFH5773608.1"/>
    </source>
</evidence>